<keyword evidence="1" id="KW-0812">Transmembrane</keyword>
<comment type="caution">
    <text evidence="2">The sequence shown here is derived from an EMBL/GenBank/DDBJ whole genome shotgun (WGS) entry which is preliminary data.</text>
</comment>
<name>A0A2A2H9Y0_METBR</name>
<keyword evidence="3" id="KW-1185">Reference proteome</keyword>
<keyword evidence="1" id="KW-0472">Membrane</keyword>
<evidence type="ECO:0000313" key="2">
    <source>
        <dbReference type="EMBL" id="PAV06198.1"/>
    </source>
</evidence>
<organism evidence="2 3">
    <name type="scientific">Methanobacterium bryantii</name>
    <dbReference type="NCBI Taxonomy" id="2161"/>
    <lineage>
        <taxon>Archaea</taxon>
        <taxon>Methanobacteriati</taxon>
        <taxon>Methanobacteriota</taxon>
        <taxon>Methanomada group</taxon>
        <taxon>Methanobacteria</taxon>
        <taxon>Methanobacteriales</taxon>
        <taxon>Methanobacteriaceae</taxon>
        <taxon>Methanobacterium</taxon>
    </lineage>
</organism>
<proteinExistence type="predicted"/>
<keyword evidence="1" id="KW-1133">Transmembrane helix</keyword>
<feature type="transmembrane region" description="Helical" evidence="1">
    <location>
        <begin position="6"/>
        <end position="27"/>
    </location>
</feature>
<evidence type="ECO:0000256" key="1">
    <source>
        <dbReference type="SAM" id="Phobius"/>
    </source>
</evidence>
<reference evidence="2 3" key="1">
    <citation type="journal article" date="2017" name="BMC Genomics">
        <title>Genomic analysis of methanogenic archaea reveals a shift towards energy conservation.</title>
        <authorList>
            <person name="Gilmore S.P."/>
            <person name="Henske J.K."/>
            <person name="Sexton J.A."/>
            <person name="Solomon K.V."/>
            <person name="Seppala S."/>
            <person name="Yoo J.I."/>
            <person name="Huyett L.M."/>
            <person name="Pressman A."/>
            <person name="Cogan J.Z."/>
            <person name="Kivenson V."/>
            <person name="Peng X."/>
            <person name="Tan Y."/>
            <person name="Valentine D.L."/>
            <person name="O'Malley M.A."/>
        </authorList>
    </citation>
    <scope>NUCLEOTIDE SEQUENCE [LARGE SCALE GENOMIC DNA]</scope>
    <source>
        <strain evidence="2 3">M.o.H.</strain>
    </source>
</reference>
<dbReference type="EMBL" id="LMVM01000001">
    <property type="protein sequence ID" value="PAV06198.1"/>
    <property type="molecule type" value="Genomic_DNA"/>
</dbReference>
<dbReference type="RefSeq" id="WP_069584548.1">
    <property type="nucleotide sequence ID" value="NZ_LMVM01000001.1"/>
</dbReference>
<accession>A0A2A2H9Y0</accession>
<dbReference type="Proteomes" id="UP000217784">
    <property type="component" value="Unassembled WGS sequence"/>
</dbReference>
<evidence type="ECO:0000313" key="3">
    <source>
        <dbReference type="Proteomes" id="UP000217784"/>
    </source>
</evidence>
<sequence>MNRDNLIIAGIIIAVVVIIAIVLAVSVGNSTFTSGNISFQYPKSWSQNHVVGDFTNNSLYSEITLTANIPDRQSPISYIVIQMQKKSQGTLQLPGTNTIVMNTTNSTVGSANIGNFKATQLGSYGSDVAQKVTIVDTGSNYLVLEYICPPSALNQTEQAYNLILQTLKIS</sequence>
<dbReference type="AlphaFoldDB" id="A0A2A2H9Y0"/>
<evidence type="ECO:0008006" key="4">
    <source>
        <dbReference type="Google" id="ProtNLM"/>
    </source>
</evidence>
<dbReference type="OrthoDB" id="70032at2157"/>
<gene>
    <name evidence="2" type="ORF">ASJ80_15310</name>
</gene>
<protein>
    <recommendedName>
        <fullName evidence="4">PsbP C-terminal domain-containing protein</fullName>
    </recommendedName>
</protein>